<gene>
    <name evidence="5" type="ORF">METZ01_LOCUS457211</name>
</gene>
<reference evidence="5" key="1">
    <citation type="submission" date="2018-05" db="EMBL/GenBank/DDBJ databases">
        <authorList>
            <person name="Lanie J.A."/>
            <person name="Ng W.-L."/>
            <person name="Kazmierczak K.M."/>
            <person name="Andrzejewski T.M."/>
            <person name="Davidsen T.M."/>
            <person name="Wayne K.J."/>
            <person name="Tettelin H."/>
            <person name="Glass J.I."/>
            <person name="Rusch D."/>
            <person name="Podicherti R."/>
            <person name="Tsui H.-C.T."/>
            <person name="Winkler M.E."/>
        </authorList>
    </citation>
    <scope>NUCLEOTIDE SEQUENCE</scope>
</reference>
<feature type="domain" description="ABC transporter" evidence="4">
    <location>
        <begin position="21"/>
        <end position="70"/>
    </location>
</feature>
<dbReference type="PANTHER" id="PTHR45772">
    <property type="entry name" value="CONSERVED COMPONENT OF ABC TRANSPORTER FOR NATURAL AMINO ACIDS-RELATED"/>
    <property type="match status" value="1"/>
</dbReference>
<feature type="non-terminal residue" evidence="5">
    <location>
        <position position="80"/>
    </location>
</feature>
<dbReference type="GO" id="GO:0005524">
    <property type="term" value="F:ATP binding"/>
    <property type="evidence" value="ECO:0007669"/>
    <property type="project" value="UniProtKB-KW"/>
</dbReference>
<evidence type="ECO:0000256" key="3">
    <source>
        <dbReference type="ARBA" id="ARBA00022840"/>
    </source>
</evidence>
<keyword evidence="3" id="KW-0067">ATP-binding</keyword>
<dbReference type="InterPro" id="IPR003439">
    <property type="entry name" value="ABC_transporter-like_ATP-bd"/>
</dbReference>
<dbReference type="Pfam" id="PF00005">
    <property type="entry name" value="ABC_tran"/>
    <property type="match status" value="1"/>
</dbReference>
<proteinExistence type="predicted"/>
<evidence type="ECO:0000256" key="2">
    <source>
        <dbReference type="ARBA" id="ARBA00022741"/>
    </source>
</evidence>
<evidence type="ECO:0000313" key="5">
    <source>
        <dbReference type="EMBL" id="SVE04357.1"/>
    </source>
</evidence>
<dbReference type="SUPFAM" id="SSF52540">
    <property type="entry name" value="P-loop containing nucleoside triphosphate hydrolases"/>
    <property type="match status" value="1"/>
</dbReference>
<dbReference type="InterPro" id="IPR027417">
    <property type="entry name" value="P-loop_NTPase"/>
</dbReference>
<protein>
    <recommendedName>
        <fullName evidence="4">ABC transporter domain-containing protein</fullName>
    </recommendedName>
</protein>
<dbReference type="GO" id="GO:0005886">
    <property type="term" value="C:plasma membrane"/>
    <property type="evidence" value="ECO:0007669"/>
    <property type="project" value="TreeGrafter"/>
</dbReference>
<evidence type="ECO:0000259" key="4">
    <source>
        <dbReference type="Pfam" id="PF00005"/>
    </source>
</evidence>
<dbReference type="InterPro" id="IPR051120">
    <property type="entry name" value="ABC_AA/LPS_Transport"/>
</dbReference>
<dbReference type="EMBL" id="UINC01190279">
    <property type="protein sequence ID" value="SVE04357.1"/>
    <property type="molecule type" value="Genomic_DNA"/>
</dbReference>
<evidence type="ECO:0000256" key="1">
    <source>
        <dbReference type="ARBA" id="ARBA00022448"/>
    </source>
</evidence>
<sequence length="80" mass="8260">MTAVLEAQSISRSFGGIHAVANVDLSLATGQIHAVIGPNGAGKTKLVGLLAGGLKPDDGEIYLRQRNVTAMPVHERAKLG</sequence>
<keyword evidence="2" id="KW-0547">Nucleotide-binding</keyword>
<dbReference type="AlphaFoldDB" id="A0A383A984"/>
<name>A0A383A984_9ZZZZ</name>
<dbReference type="Gene3D" id="3.40.50.300">
    <property type="entry name" value="P-loop containing nucleotide triphosphate hydrolases"/>
    <property type="match status" value="1"/>
</dbReference>
<accession>A0A383A984</accession>
<dbReference type="PANTHER" id="PTHR45772:SF3">
    <property type="entry name" value="ABC TRANSPORTER ATP-BINDING PROTEIN"/>
    <property type="match status" value="1"/>
</dbReference>
<dbReference type="GO" id="GO:0016887">
    <property type="term" value="F:ATP hydrolysis activity"/>
    <property type="evidence" value="ECO:0007669"/>
    <property type="project" value="InterPro"/>
</dbReference>
<organism evidence="5">
    <name type="scientific">marine metagenome</name>
    <dbReference type="NCBI Taxonomy" id="408172"/>
    <lineage>
        <taxon>unclassified sequences</taxon>
        <taxon>metagenomes</taxon>
        <taxon>ecological metagenomes</taxon>
    </lineage>
</organism>
<keyword evidence="1" id="KW-0813">Transport</keyword>